<evidence type="ECO:0000256" key="1">
    <source>
        <dbReference type="ARBA" id="ARBA00006547"/>
    </source>
</evidence>
<gene>
    <name evidence="2" type="ORF">AMATHDRAFT_62578</name>
</gene>
<dbReference type="AlphaFoldDB" id="A0A2A9NGI2"/>
<sequence>MTLDSHPQHLNGTLRDGLYIKHMPSCYSSLQAAQYLDRIGFSPAEYVSEAVIAAGKFPATLENLERIMRLHSCTVPFENTEIHYSPEHIVGVDPQYLFRRLVDEDMGSDCLGLNLFLLGILRRLGYRGYNVAARVNLNGKADSHEISSSIHLMILVQPFASSNLTYLVDVAFGPTSTSPILLSDAEDNIVTGISSTERIRLRRWVDPRSSLETRPGLTKQNWVVEVQHLKGKDLDPATTSWTPFFMFPEQEFYAQDIIDGSFVVSLEPSGILYKNLMIVKHFLLDEEGKMIFDSSPMERRKGDIIKRDLGRVVLFGPQLKFITGPQSQVRELKSEQERVQVIRDTFGIMIEDDEIRFMEGRDAALPVRF</sequence>
<dbReference type="InterPro" id="IPR038765">
    <property type="entry name" value="Papain-like_cys_pep_sf"/>
</dbReference>
<dbReference type="InterPro" id="IPR001447">
    <property type="entry name" value="Arylamine_N-AcTrfase"/>
</dbReference>
<evidence type="ECO:0000313" key="2">
    <source>
        <dbReference type="EMBL" id="PFH49729.1"/>
    </source>
</evidence>
<dbReference type="PANTHER" id="PTHR11786:SF0">
    <property type="entry name" value="ARYLAMINE N-ACETYLTRANSFERASE 4-RELATED"/>
    <property type="match status" value="1"/>
</dbReference>
<dbReference type="EMBL" id="KZ302021">
    <property type="protein sequence ID" value="PFH49729.1"/>
    <property type="molecule type" value="Genomic_DNA"/>
</dbReference>
<dbReference type="Gene3D" id="3.30.2140.20">
    <property type="match status" value="1"/>
</dbReference>
<evidence type="ECO:0000313" key="3">
    <source>
        <dbReference type="Proteomes" id="UP000242287"/>
    </source>
</evidence>
<accession>A0A2A9NGI2</accession>
<reference evidence="2 3" key="1">
    <citation type="submission" date="2014-02" db="EMBL/GenBank/DDBJ databases">
        <title>Transposable element dynamics among asymbiotic and ectomycorrhizal Amanita fungi.</title>
        <authorList>
            <consortium name="DOE Joint Genome Institute"/>
            <person name="Hess J."/>
            <person name="Skrede I."/>
            <person name="Wolfe B."/>
            <person name="LaButti K."/>
            <person name="Ohm R.A."/>
            <person name="Grigoriev I.V."/>
            <person name="Pringle A."/>
        </authorList>
    </citation>
    <scope>NUCLEOTIDE SEQUENCE [LARGE SCALE GENOMIC DNA]</scope>
    <source>
        <strain evidence="2 3">SKay4041</strain>
    </source>
</reference>
<dbReference type="SUPFAM" id="SSF54001">
    <property type="entry name" value="Cysteine proteinases"/>
    <property type="match status" value="1"/>
</dbReference>
<comment type="similarity">
    <text evidence="1">Belongs to the arylamine N-acetyltransferase family.</text>
</comment>
<proteinExistence type="inferred from homology"/>
<name>A0A2A9NGI2_9AGAR</name>
<dbReference type="Proteomes" id="UP000242287">
    <property type="component" value="Unassembled WGS sequence"/>
</dbReference>
<protein>
    <submittedName>
        <fullName evidence="2">Uncharacterized protein</fullName>
    </submittedName>
</protein>
<dbReference type="PANTHER" id="PTHR11786">
    <property type="entry name" value="N-HYDROXYARYLAMINE O-ACETYLTRANSFERASE"/>
    <property type="match status" value="1"/>
</dbReference>
<keyword evidence="3" id="KW-1185">Reference proteome</keyword>
<dbReference type="InterPro" id="IPR053710">
    <property type="entry name" value="Arylamine_NAT_domain_sf"/>
</dbReference>
<organism evidence="2 3">
    <name type="scientific">Amanita thiersii Skay4041</name>
    <dbReference type="NCBI Taxonomy" id="703135"/>
    <lineage>
        <taxon>Eukaryota</taxon>
        <taxon>Fungi</taxon>
        <taxon>Dikarya</taxon>
        <taxon>Basidiomycota</taxon>
        <taxon>Agaricomycotina</taxon>
        <taxon>Agaricomycetes</taxon>
        <taxon>Agaricomycetidae</taxon>
        <taxon>Agaricales</taxon>
        <taxon>Pluteineae</taxon>
        <taxon>Amanitaceae</taxon>
        <taxon>Amanita</taxon>
    </lineage>
</organism>
<dbReference type="Pfam" id="PF00797">
    <property type="entry name" value="Acetyltransf_2"/>
    <property type="match status" value="1"/>
</dbReference>
<dbReference type="OrthoDB" id="10260017at2759"/>
<dbReference type="GO" id="GO:0016407">
    <property type="term" value="F:acetyltransferase activity"/>
    <property type="evidence" value="ECO:0007669"/>
    <property type="project" value="InterPro"/>
</dbReference>